<dbReference type="PIRSF" id="PIRSF020419">
    <property type="entry name" value="Fe_uptake_reg_CjrA_prd"/>
    <property type="match status" value="1"/>
</dbReference>
<proteinExistence type="predicted"/>
<dbReference type="OrthoDB" id="9795827at2"/>
<sequence length="285" mass="32210">MKRAFYVLALCLAPLLAMAELPPWTAPEQRDHPRLGQILETRAGAWIDPVELVDRLASAPYVVVGEKHDNPDHHALQQWLLEQLHARRPQQSLLLEMLVPAQEAKIGDVRAEPDQMDDQTLQRRLDWDAGWPWALYGELLRWGLREPQRLLPANLGRDEILELYRGEAPPMPEYDEDTRSFLQRTIVDAHCGKLPPEQVSSMLAIQYARDQRMAASLSDAPAPALLIAGSFHARRDLGVALHWPEDKTLAVIMLAEAGGELPSAKQADYVWVTPAMPEEDYCEGW</sequence>
<evidence type="ECO:0000313" key="3">
    <source>
        <dbReference type="EMBL" id="SDS91916.1"/>
    </source>
</evidence>
<evidence type="ECO:0000256" key="1">
    <source>
        <dbReference type="SAM" id="SignalP"/>
    </source>
</evidence>
<dbReference type="Proteomes" id="UP000243207">
    <property type="component" value="Chromosome I"/>
</dbReference>
<evidence type="ECO:0000313" key="4">
    <source>
        <dbReference type="Proteomes" id="UP000243207"/>
    </source>
</evidence>
<feature type="domain" description="Haem-binding uptake Tiki superfamily ChaN" evidence="2">
    <location>
        <begin position="52"/>
        <end position="240"/>
    </location>
</feature>
<dbReference type="AlphaFoldDB" id="A0A1H1W617"/>
<organism evidence="3 4">
    <name type="scientific">Halopseudomonas xinjiangensis</name>
    <dbReference type="NCBI Taxonomy" id="487184"/>
    <lineage>
        <taxon>Bacteria</taxon>
        <taxon>Pseudomonadati</taxon>
        <taxon>Pseudomonadota</taxon>
        <taxon>Gammaproteobacteria</taxon>
        <taxon>Pseudomonadales</taxon>
        <taxon>Pseudomonadaceae</taxon>
        <taxon>Halopseudomonas</taxon>
    </lineage>
</organism>
<dbReference type="STRING" id="487184.SAMN05216421_2479"/>
<dbReference type="CDD" id="cd14727">
    <property type="entry name" value="ChanN-like"/>
    <property type="match status" value="1"/>
</dbReference>
<dbReference type="RefSeq" id="WP_093395179.1">
    <property type="nucleotide sequence ID" value="NZ_LT629736.1"/>
</dbReference>
<protein>
    <submittedName>
        <fullName evidence="3">Uncharacterized iron-regulated protein</fullName>
    </submittedName>
</protein>
<dbReference type="Gene3D" id="1.10.8.760">
    <property type="entry name" value="Haem-binding uptake, Tiki superfamily, ChaN, domain 2"/>
    <property type="match status" value="1"/>
</dbReference>
<keyword evidence="1" id="KW-0732">Signal</keyword>
<dbReference type="SUPFAM" id="SSF159501">
    <property type="entry name" value="EreA/ChaN-like"/>
    <property type="match status" value="1"/>
</dbReference>
<dbReference type="Gene3D" id="3.40.50.11550">
    <property type="match status" value="1"/>
</dbReference>
<feature type="chain" id="PRO_5009264077" evidence="1">
    <location>
        <begin position="20"/>
        <end position="285"/>
    </location>
</feature>
<accession>A0A1H1W617</accession>
<reference evidence="4" key="1">
    <citation type="submission" date="2016-10" db="EMBL/GenBank/DDBJ databases">
        <authorList>
            <person name="Varghese N."/>
            <person name="Submissions S."/>
        </authorList>
    </citation>
    <scope>NUCLEOTIDE SEQUENCE [LARGE SCALE GENOMIC DNA]</scope>
    <source>
        <strain evidence="4">NRRL B-51270</strain>
    </source>
</reference>
<dbReference type="InterPro" id="IPR007314">
    <property type="entry name" value="Cofac_haem-bd_dom"/>
</dbReference>
<feature type="signal peptide" evidence="1">
    <location>
        <begin position="1"/>
        <end position="19"/>
    </location>
</feature>
<name>A0A1H1W617_9GAMM</name>
<dbReference type="Pfam" id="PF04187">
    <property type="entry name" value="Cofac_haem_bdg"/>
    <property type="match status" value="1"/>
</dbReference>
<dbReference type="EMBL" id="LT629736">
    <property type="protein sequence ID" value="SDS91916.1"/>
    <property type="molecule type" value="Genomic_DNA"/>
</dbReference>
<dbReference type="InterPro" id="IPR016773">
    <property type="entry name" value="Fe3_uptake_reg_CjrA_prd"/>
</dbReference>
<evidence type="ECO:0000259" key="2">
    <source>
        <dbReference type="Pfam" id="PF04187"/>
    </source>
</evidence>
<keyword evidence="4" id="KW-1185">Reference proteome</keyword>
<gene>
    <name evidence="3" type="ORF">SAMN05216421_2479</name>
</gene>